<dbReference type="GeneID" id="4795633"/>
<dbReference type="STRING" id="410358.Mlab_0612"/>
<dbReference type="InterPro" id="IPR050659">
    <property type="entry name" value="Peptidase_M24B"/>
</dbReference>
<name>A2SR30_METLZ</name>
<dbReference type="Pfam" id="PF01321">
    <property type="entry name" value="Creatinase_N"/>
    <property type="match status" value="1"/>
</dbReference>
<feature type="domain" description="Creatinase N-terminal" evidence="2">
    <location>
        <begin position="13"/>
        <end position="136"/>
    </location>
</feature>
<evidence type="ECO:0000259" key="1">
    <source>
        <dbReference type="Pfam" id="PF00557"/>
    </source>
</evidence>
<gene>
    <name evidence="3" type="ordered locus">Mlab_0612</name>
</gene>
<organism evidence="3 4">
    <name type="scientific">Methanocorpusculum labreanum (strain ATCC 43576 / DSM 4855 / Z)</name>
    <dbReference type="NCBI Taxonomy" id="410358"/>
    <lineage>
        <taxon>Archaea</taxon>
        <taxon>Methanobacteriati</taxon>
        <taxon>Methanobacteriota</taxon>
        <taxon>Stenosarchaea group</taxon>
        <taxon>Methanomicrobia</taxon>
        <taxon>Methanomicrobiales</taxon>
        <taxon>Methanocorpusculaceae</taxon>
        <taxon>Methanocorpusculum</taxon>
    </lineage>
</organism>
<dbReference type="InterPro" id="IPR000994">
    <property type="entry name" value="Pept_M24"/>
</dbReference>
<feature type="domain" description="Peptidase M24" evidence="1">
    <location>
        <begin position="144"/>
        <end position="379"/>
    </location>
</feature>
<evidence type="ECO:0000313" key="3">
    <source>
        <dbReference type="EMBL" id="ABN06786.1"/>
    </source>
</evidence>
<dbReference type="OrthoDB" id="1346at2157"/>
<dbReference type="Gene3D" id="3.90.230.10">
    <property type="entry name" value="Creatinase/methionine aminopeptidase superfamily"/>
    <property type="match status" value="1"/>
</dbReference>
<dbReference type="Proteomes" id="UP000000365">
    <property type="component" value="Chromosome"/>
</dbReference>
<protein>
    <submittedName>
        <fullName evidence="3">Peptidase M24</fullName>
    </submittedName>
</protein>
<dbReference type="SUPFAM" id="SSF55920">
    <property type="entry name" value="Creatinase/aminopeptidase"/>
    <property type="match status" value="1"/>
</dbReference>
<evidence type="ECO:0000313" key="4">
    <source>
        <dbReference type="Proteomes" id="UP000000365"/>
    </source>
</evidence>
<dbReference type="AlphaFoldDB" id="A2SR30"/>
<dbReference type="CDD" id="cd01066">
    <property type="entry name" value="APP_MetAP"/>
    <property type="match status" value="1"/>
</dbReference>
<reference evidence="3 4" key="1">
    <citation type="journal article" date="2009" name="Stand. Genomic Sci.">
        <title>Complete genome sequence of Methanocorpusculum labreanum type strain Z.</title>
        <authorList>
            <person name="Anderson I.J."/>
            <person name="Sieprawska-Lupa M."/>
            <person name="Goltsman E."/>
            <person name="Lapidus A."/>
            <person name="Copeland A."/>
            <person name="Glavina Del Rio T."/>
            <person name="Tice H."/>
            <person name="Dalin E."/>
            <person name="Barry K."/>
            <person name="Pitluck S."/>
            <person name="Hauser L."/>
            <person name="Land M."/>
            <person name="Lucas S."/>
            <person name="Richardson P."/>
            <person name="Whitman W.B."/>
            <person name="Kyrpides N.C."/>
        </authorList>
    </citation>
    <scope>NUCLEOTIDE SEQUENCE [LARGE SCALE GENOMIC DNA]</scope>
    <source>
        <strain evidence="4">ATCC 43576 / DSM 4855 / Z</strain>
    </source>
</reference>
<dbReference type="InterPro" id="IPR000587">
    <property type="entry name" value="Creatinase_N"/>
</dbReference>
<dbReference type="HOGENOM" id="CLU_017266_10_0_2"/>
<dbReference type="RefSeq" id="WP_011832987.1">
    <property type="nucleotide sequence ID" value="NC_008942.1"/>
</dbReference>
<accession>A2SR30</accession>
<dbReference type="KEGG" id="mla:Mlab_0612"/>
<keyword evidence="4" id="KW-1185">Reference proteome</keyword>
<dbReference type="InterPro" id="IPR036005">
    <property type="entry name" value="Creatinase/aminopeptidase-like"/>
</dbReference>
<dbReference type="PANTHER" id="PTHR46112">
    <property type="entry name" value="AMINOPEPTIDASE"/>
    <property type="match status" value="1"/>
</dbReference>
<dbReference type="SUPFAM" id="SSF53092">
    <property type="entry name" value="Creatinase/prolidase N-terminal domain"/>
    <property type="match status" value="1"/>
</dbReference>
<sequence length="397" mass="44772">MQNNVPLAELENRMARFHAQMDNKYPDWEYAAVFGKVNLYYFTGTMQDGVLLIPKRDDAVFWVRNSYSRALDESTFNDIRPMDSFRDAAKQTAITGDTVYTETEVISYAHLQRFLKYFPFKHIASADRIIADVRSVKSEYELTLMRKSGDIHRHVKEELVPNILREGMSEAELGTELYQIMIREGHQGIVRFGMFDTEVRMGHIGFGESSLYPSYFNGASGNRGIGPYAPVLGSPDRKLKYGDLVYLDVGCGYHGYQTDKTMTYMFGKSLPDEVIEMHYKCVDIQNAVASMLKPGMAPSVIYQTIMDDLDEDFKQNFMGYKERVVKFLGHGIGLQIDEMPVIAKGFDEPLAENMTLAIEPKKGIQDIGIVGIENTFVVTPQGGACLTGNNPGMILVD</sequence>
<evidence type="ECO:0000259" key="2">
    <source>
        <dbReference type="Pfam" id="PF01321"/>
    </source>
</evidence>
<proteinExistence type="predicted"/>
<dbReference type="Pfam" id="PF00557">
    <property type="entry name" value="Peptidase_M24"/>
    <property type="match status" value="1"/>
</dbReference>
<dbReference type="InterPro" id="IPR029149">
    <property type="entry name" value="Creatin/AminoP/Spt16_N"/>
</dbReference>
<dbReference type="eggNOG" id="arCOG01000">
    <property type="taxonomic scope" value="Archaea"/>
</dbReference>
<dbReference type="PANTHER" id="PTHR46112:SF2">
    <property type="entry name" value="XAA-PRO AMINOPEPTIDASE P-RELATED"/>
    <property type="match status" value="1"/>
</dbReference>
<dbReference type="EMBL" id="CP000559">
    <property type="protein sequence ID" value="ABN06786.1"/>
    <property type="molecule type" value="Genomic_DNA"/>
</dbReference>
<dbReference type="Gene3D" id="3.40.350.10">
    <property type="entry name" value="Creatinase/prolidase N-terminal domain"/>
    <property type="match status" value="1"/>
</dbReference>